<protein>
    <recommendedName>
        <fullName evidence="3">Flagellin</fullName>
    </recommendedName>
</protein>
<dbReference type="InterPro" id="IPR001492">
    <property type="entry name" value="Flagellin"/>
</dbReference>
<feature type="domain" description="Flagellin C-terminal" evidence="5">
    <location>
        <begin position="226"/>
        <end position="301"/>
    </location>
</feature>
<accession>A0ABW0N4Q5</accession>
<comment type="subcellular location">
    <subcellularLocation>
        <location evidence="3">Secreted</location>
    </subcellularLocation>
    <subcellularLocation>
        <location evidence="3">Bacterial flagellum</location>
    </subcellularLocation>
</comment>
<feature type="domain" description="Flagellin N-terminal" evidence="4">
    <location>
        <begin position="9"/>
        <end position="131"/>
    </location>
</feature>
<dbReference type="InterPro" id="IPR001029">
    <property type="entry name" value="Flagellin_N"/>
</dbReference>
<dbReference type="PANTHER" id="PTHR42792">
    <property type="entry name" value="FLAGELLIN"/>
    <property type="match status" value="1"/>
</dbReference>
<dbReference type="Pfam" id="PF00700">
    <property type="entry name" value="Flagellin_C"/>
    <property type="match status" value="1"/>
</dbReference>
<comment type="caution">
    <text evidence="6">The sequence shown here is derived from an EMBL/GenBank/DDBJ whole genome shotgun (WGS) entry which is preliminary data.</text>
</comment>
<comment type="function">
    <text evidence="3">Flagellin is the subunit protein which polymerizes to form the filaments of bacterial flagella.</text>
</comment>
<organism evidence="6 7">
    <name type="scientific">Nocardioides caricicola</name>
    <dbReference type="NCBI Taxonomy" id="634770"/>
    <lineage>
        <taxon>Bacteria</taxon>
        <taxon>Bacillati</taxon>
        <taxon>Actinomycetota</taxon>
        <taxon>Actinomycetes</taxon>
        <taxon>Propionibacteriales</taxon>
        <taxon>Nocardioidaceae</taxon>
        <taxon>Nocardioides</taxon>
    </lineage>
</organism>
<keyword evidence="7" id="KW-1185">Reference proteome</keyword>
<evidence type="ECO:0000259" key="5">
    <source>
        <dbReference type="Pfam" id="PF00700"/>
    </source>
</evidence>
<dbReference type="Pfam" id="PF00669">
    <property type="entry name" value="Flagellin_N"/>
    <property type="match status" value="1"/>
</dbReference>
<dbReference type="Proteomes" id="UP001595956">
    <property type="component" value="Unassembled WGS sequence"/>
</dbReference>
<keyword evidence="2 3" id="KW-0975">Bacterial flagellum</keyword>
<keyword evidence="6" id="KW-0969">Cilium</keyword>
<evidence type="ECO:0000313" key="7">
    <source>
        <dbReference type="Proteomes" id="UP001595956"/>
    </source>
</evidence>
<name>A0ABW0N4Q5_9ACTN</name>
<dbReference type="Gene3D" id="1.20.1330.10">
    <property type="entry name" value="f41 fragment of flagellin, N-terminal domain"/>
    <property type="match status" value="1"/>
</dbReference>
<evidence type="ECO:0000256" key="2">
    <source>
        <dbReference type="ARBA" id="ARBA00023143"/>
    </source>
</evidence>
<keyword evidence="6" id="KW-0282">Flagellum</keyword>
<sequence length="302" mass="31602">MPTVRMTQTMMSHQAMGGMQIGLNRLAKVQEQLATGRIINRPSDDPTGATSAMRIRTSVAAQEQFTRNGEDAMGWLNQLDASLADATDQVRRARELAGQATSGAVGQPSRDALAAEIDQIRDGLMATANATYLDRPVFGGVTSGKVAYEKDGAGVITYAPTATATQGVLRTVGDGAVVRVDMEGPDAFGPDGDSVFDHLAALATALRSGDAAGVTAAADALDLDGKNIINSQAEIGARTNRVEYSLTAASDAALRLKSSLSEIENTDMVKATVDLQLQTVAYQAALGATAKVMQPSLLDFLR</sequence>
<keyword evidence="3" id="KW-0964">Secreted</keyword>
<evidence type="ECO:0000259" key="4">
    <source>
        <dbReference type="Pfam" id="PF00669"/>
    </source>
</evidence>
<dbReference type="RefSeq" id="WP_345180200.1">
    <property type="nucleotide sequence ID" value="NZ_BAABFQ010000007.1"/>
</dbReference>
<dbReference type="PANTHER" id="PTHR42792:SF1">
    <property type="entry name" value="FLAGELLAR HOOK-ASSOCIATED PROTEIN 3"/>
    <property type="match status" value="1"/>
</dbReference>
<dbReference type="EMBL" id="JBHSMD010000004">
    <property type="protein sequence ID" value="MFC5494258.1"/>
    <property type="molecule type" value="Genomic_DNA"/>
</dbReference>
<evidence type="ECO:0000256" key="3">
    <source>
        <dbReference type="RuleBase" id="RU362073"/>
    </source>
</evidence>
<evidence type="ECO:0000313" key="6">
    <source>
        <dbReference type="EMBL" id="MFC5494258.1"/>
    </source>
</evidence>
<evidence type="ECO:0000256" key="1">
    <source>
        <dbReference type="ARBA" id="ARBA00005709"/>
    </source>
</evidence>
<dbReference type="SUPFAM" id="SSF64518">
    <property type="entry name" value="Phase 1 flagellin"/>
    <property type="match status" value="1"/>
</dbReference>
<dbReference type="InterPro" id="IPR046358">
    <property type="entry name" value="Flagellin_C"/>
</dbReference>
<proteinExistence type="inferred from homology"/>
<gene>
    <name evidence="6" type="ORF">ACFPKY_14165</name>
</gene>
<reference evidence="7" key="1">
    <citation type="journal article" date="2019" name="Int. J. Syst. Evol. Microbiol.">
        <title>The Global Catalogue of Microorganisms (GCM) 10K type strain sequencing project: providing services to taxonomists for standard genome sequencing and annotation.</title>
        <authorList>
            <consortium name="The Broad Institute Genomics Platform"/>
            <consortium name="The Broad Institute Genome Sequencing Center for Infectious Disease"/>
            <person name="Wu L."/>
            <person name="Ma J."/>
        </authorList>
    </citation>
    <scope>NUCLEOTIDE SEQUENCE [LARGE SCALE GENOMIC DNA]</scope>
    <source>
        <strain evidence="7">KACC 13778</strain>
    </source>
</reference>
<keyword evidence="6" id="KW-0966">Cell projection</keyword>
<comment type="similarity">
    <text evidence="1 3">Belongs to the bacterial flagellin family.</text>
</comment>